<evidence type="ECO:0000256" key="1">
    <source>
        <dbReference type="SAM" id="SignalP"/>
    </source>
</evidence>
<dbReference type="FunCoup" id="A0A6I8RVF5">
    <property type="interactions" value="5"/>
</dbReference>
<keyword evidence="1" id="KW-0732">Signal</keyword>
<accession>A0A6I8RVF5</accession>
<name>A0A6I8RVF5_XENTR</name>
<feature type="chain" id="PRO_5026022919" evidence="1">
    <location>
        <begin position="18"/>
        <end position="80"/>
    </location>
</feature>
<feature type="signal peptide" evidence="1">
    <location>
        <begin position="1"/>
        <end position="17"/>
    </location>
</feature>
<dbReference type="CDD" id="cd20278">
    <property type="entry name" value="Minion"/>
    <property type="match status" value="1"/>
</dbReference>
<dbReference type="Bgee" id="ENSXETG00000040833">
    <property type="expression patterns" value="Expressed in neurula embryo and 4 other cell types or tissues"/>
</dbReference>
<sequence length="80" mass="8870">MPVPFLLLRTLLVRAAGSRLAVSGARQLTKGARWARSHLLVLLQRLWARITSEETRQALLGCVLCLLNLQHKSNTDTGAH</sequence>
<dbReference type="GO" id="GO:0060538">
    <property type="term" value="P:skeletal muscle organ development"/>
    <property type="evidence" value="ECO:0007669"/>
    <property type="project" value="InterPro"/>
</dbReference>
<dbReference type="AlphaFoldDB" id="A0A6I8RVF5"/>
<organism evidence="2">
    <name type="scientific">Xenopus tropicalis</name>
    <name type="common">Western clawed frog</name>
    <name type="synonym">Silurana tropicalis</name>
    <dbReference type="NCBI Taxonomy" id="8364"/>
    <lineage>
        <taxon>Eukaryota</taxon>
        <taxon>Metazoa</taxon>
        <taxon>Chordata</taxon>
        <taxon>Craniata</taxon>
        <taxon>Vertebrata</taxon>
        <taxon>Euteleostomi</taxon>
        <taxon>Amphibia</taxon>
        <taxon>Batrachia</taxon>
        <taxon>Anura</taxon>
        <taxon>Pipoidea</taxon>
        <taxon>Pipidae</taxon>
        <taxon>Xenopodinae</taxon>
        <taxon>Xenopus</taxon>
        <taxon>Silurana</taxon>
    </lineage>
</organism>
<dbReference type="Ensembl" id="ENSXETT00000088867">
    <property type="protein sequence ID" value="ENSXETP00000089098"/>
    <property type="gene ID" value="ENSXETG00000040833"/>
</dbReference>
<evidence type="ECO:0000313" key="2">
    <source>
        <dbReference type="Ensembl" id="ENSXETP00000089098"/>
    </source>
</evidence>
<dbReference type="GO" id="GO:0007520">
    <property type="term" value="P:myoblast fusion"/>
    <property type="evidence" value="ECO:0007669"/>
    <property type="project" value="InterPro"/>
</dbReference>
<dbReference type="InterPro" id="IPR039014">
    <property type="entry name" value="Myomixer"/>
</dbReference>
<proteinExistence type="predicted"/>
<dbReference type="Pfam" id="PF21950">
    <property type="entry name" value="MINION"/>
    <property type="match status" value="1"/>
</dbReference>
<reference evidence="2" key="2">
    <citation type="submission" date="2020-05" db="UniProtKB">
        <authorList>
            <consortium name="Ensembl"/>
        </authorList>
    </citation>
    <scope>IDENTIFICATION</scope>
</reference>
<dbReference type="GeneTree" id="ENSGT00940000180095"/>
<dbReference type="InParanoid" id="A0A6I8RVF5"/>
<protein>
    <submittedName>
        <fullName evidence="2">Uncharacterized protein</fullName>
    </submittedName>
</protein>
<reference evidence="2" key="1">
    <citation type="journal article" date="2010" name="Science">
        <title>The genome of the Western clawed frog Xenopus tropicalis.</title>
        <authorList>
            <person name="Hellsten U."/>
            <person name="Harland R.M."/>
            <person name="Gilchrist M.J."/>
            <person name="Hendrix D."/>
            <person name="Jurka J."/>
            <person name="Kapitonov V."/>
            <person name="Ovcharenko I."/>
            <person name="Putnam N.H."/>
            <person name="Shu S."/>
            <person name="Taher L."/>
            <person name="Blitz I.L."/>
            <person name="Blumberg B."/>
            <person name="Dichmann D.S."/>
            <person name="Dubchak I."/>
            <person name="Amaya E."/>
            <person name="Detter J.C."/>
            <person name="Fletcher R."/>
            <person name="Gerhard D.S."/>
            <person name="Goodstein D."/>
            <person name="Graves T."/>
            <person name="Grigoriev I.V."/>
            <person name="Grimwood J."/>
            <person name="Kawashima T."/>
            <person name="Lindquist E."/>
            <person name="Lucas S.M."/>
            <person name="Mead P.E."/>
            <person name="Mitros T."/>
            <person name="Ogino H."/>
            <person name="Ohta Y."/>
            <person name="Poliakov A.V."/>
            <person name="Pollet N."/>
            <person name="Robert J."/>
            <person name="Salamov A."/>
            <person name="Sater A.K."/>
            <person name="Schmutz J."/>
            <person name="Terry A."/>
            <person name="Vize P.D."/>
            <person name="Warren W.C."/>
            <person name="Wells D."/>
            <person name="Wills A."/>
            <person name="Wilson R.K."/>
            <person name="Zimmerman L.B."/>
            <person name="Zorn A.M."/>
            <person name="Grainger R."/>
            <person name="Grammer T."/>
            <person name="Khokha M.K."/>
            <person name="Richardson P.M."/>
            <person name="Rokhsar D.S."/>
        </authorList>
    </citation>
    <scope>NUCLEOTIDE SEQUENCE [LARGE SCALE GENOMIC DNA]</scope>
    <source>
        <strain evidence="2">Nigerian</strain>
    </source>
</reference>